<keyword evidence="13" id="KW-1185">Reference proteome</keyword>
<dbReference type="EMBL" id="BMJQ01000008">
    <property type="protein sequence ID" value="GGF23574.1"/>
    <property type="molecule type" value="Genomic_DNA"/>
</dbReference>
<comment type="caution">
    <text evidence="12">The sequence shown here is derived from an EMBL/GenBank/DDBJ whole genome shotgun (WGS) entry which is preliminary data.</text>
</comment>
<dbReference type="PANTHER" id="PTHR30093">
    <property type="entry name" value="GENERAL SECRETION PATHWAY PROTEIN G"/>
    <property type="match status" value="1"/>
</dbReference>
<dbReference type="Proteomes" id="UP000646365">
    <property type="component" value="Unassembled WGS sequence"/>
</dbReference>
<sequence>MPAVIVETPPAPEMRKRRRERGFTLLELLVVIAILGLLAALVAPRVMTLFGNAKQKIAQQSIGQLNDVLEFYRLDVGAYPTSDQGLQALVTQPSGVDNWHGPYLKDGKAPVDPWGRPFQYRSPSSRTGLPYDICSYGASGQPGGSGENATICNQ</sequence>
<evidence type="ECO:0000256" key="6">
    <source>
        <dbReference type="ARBA" id="ARBA00022519"/>
    </source>
</evidence>
<evidence type="ECO:0000256" key="7">
    <source>
        <dbReference type="ARBA" id="ARBA00022692"/>
    </source>
</evidence>
<evidence type="ECO:0000256" key="10">
    <source>
        <dbReference type="SAM" id="Phobius"/>
    </source>
</evidence>
<accession>A0A8J2YVA5</accession>
<dbReference type="RefSeq" id="WP_229743753.1">
    <property type="nucleotide sequence ID" value="NZ_BMJQ01000008.1"/>
</dbReference>
<dbReference type="AlphaFoldDB" id="A0A8J2YVA5"/>
<dbReference type="Pfam" id="PF07963">
    <property type="entry name" value="N_methyl"/>
    <property type="match status" value="1"/>
</dbReference>
<dbReference type="SUPFAM" id="SSF54523">
    <property type="entry name" value="Pili subunits"/>
    <property type="match status" value="1"/>
</dbReference>
<dbReference type="PRINTS" id="PR00813">
    <property type="entry name" value="BCTERIALGSPG"/>
</dbReference>
<reference evidence="12" key="2">
    <citation type="submission" date="2020-09" db="EMBL/GenBank/DDBJ databases">
        <authorList>
            <person name="Sun Q."/>
            <person name="Zhou Y."/>
        </authorList>
    </citation>
    <scope>NUCLEOTIDE SEQUENCE</scope>
    <source>
        <strain evidence="12">CGMCC 1.15725</strain>
    </source>
</reference>
<dbReference type="InterPro" id="IPR010054">
    <property type="entry name" value="Type2_sec_GspG"/>
</dbReference>
<keyword evidence="4" id="KW-1003">Cell membrane</keyword>
<evidence type="ECO:0000256" key="4">
    <source>
        <dbReference type="ARBA" id="ARBA00022475"/>
    </source>
</evidence>
<gene>
    <name evidence="12" type="ORF">GCM10011611_32070</name>
</gene>
<comment type="subcellular location">
    <subcellularLocation>
        <location evidence="1">Cell inner membrane</location>
        <topology evidence="1">Single-pass membrane protein</topology>
    </subcellularLocation>
</comment>
<proteinExistence type="inferred from homology"/>
<dbReference type="PANTHER" id="PTHR30093:SF44">
    <property type="entry name" value="TYPE II SECRETION SYSTEM CORE PROTEIN G"/>
    <property type="match status" value="1"/>
</dbReference>
<evidence type="ECO:0000256" key="2">
    <source>
        <dbReference type="ARBA" id="ARBA00009984"/>
    </source>
</evidence>
<keyword evidence="5" id="KW-0488">Methylation</keyword>
<dbReference type="PROSITE" id="PS00409">
    <property type="entry name" value="PROKAR_NTER_METHYL"/>
    <property type="match status" value="1"/>
</dbReference>
<dbReference type="NCBIfam" id="TIGR02532">
    <property type="entry name" value="IV_pilin_GFxxxE"/>
    <property type="match status" value="1"/>
</dbReference>
<protein>
    <recommendedName>
        <fullName evidence="3">Type II secretion system core protein G</fullName>
    </recommendedName>
</protein>
<evidence type="ECO:0000313" key="13">
    <source>
        <dbReference type="Proteomes" id="UP000646365"/>
    </source>
</evidence>
<dbReference type="InterPro" id="IPR012902">
    <property type="entry name" value="N_methyl_site"/>
</dbReference>
<keyword evidence="6" id="KW-0997">Cell inner membrane</keyword>
<evidence type="ECO:0000256" key="5">
    <source>
        <dbReference type="ARBA" id="ARBA00022481"/>
    </source>
</evidence>
<evidence type="ECO:0000256" key="9">
    <source>
        <dbReference type="ARBA" id="ARBA00023136"/>
    </source>
</evidence>
<evidence type="ECO:0000259" key="11">
    <source>
        <dbReference type="Pfam" id="PF08334"/>
    </source>
</evidence>
<dbReference type="NCBIfam" id="TIGR01710">
    <property type="entry name" value="typeII_sec_gspG"/>
    <property type="match status" value="1"/>
</dbReference>
<dbReference type="GO" id="GO:0005886">
    <property type="term" value="C:plasma membrane"/>
    <property type="evidence" value="ECO:0007669"/>
    <property type="project" value="UniProtKB-SubCell"/>
</dbReference>
<evidence type="ECO:0000313" key="12">
    <source>
        <dbReference type="EMBL" id="GGF23574.1"/>
    </source>
</evidence>
<feature type="transmembrane region" description="Helical" evidence="10">
    <location>
        <begin position="23"/>
        <end position="43"/>
    </location>
</feature>
<dbReference type="GO" id="GO:0015627">
    <property type="term" value="C:type II protein secretion system complex"/>
    <property type="evidence" value="ECO:0007669"/>
    <property type="project" value="InterPro"/>
</dbReference>
<dbReference type="InterPro" id="IPR045584">
    <property type="entry name" value="Pilin-like"/>
</dbReference>
<feature type="domain" description="Type II secretion system protein GspG C-terminal" evidence="11">
    <location>
        <begin position="45"/>
        <end position="153"/>
    </location>
</feature>
<evidence type="ECO:0000256" key="1">
    <source>
        <dbReference type="ARBA" id="ARBA00004377"/>
    </source>
</evidence>
<dbReference type="Gene3D" id="3.30.700.10">
    <property type="entry name" value="Glycoprotein, Type 4 Pilin"/>
    <property type="match status" value="1"/>
</dbReference>
<dbReference type="Pfam" id="PF08334">
    <property type="entry name" value="T2SSG"/>
    <property type="match status" value="1"/>
</dbReference>
<reference evidence="12" key="1">
    <citation type="journal article" date="2014" name="Int. J. Syst. Evol. Microbiol.">
        <title>Complete genome sequence of Corynebacterium casei LMG S-19264T (=DSM 44701T), isolated from a smear-ripened cheese.</title>
        <authorList>
            <consortium name="US DOE Joint Genome Institute (JGI-PGF)"/>
            <person name="Walter F."/>
            <person name="Albersmeier A."/>
            <person name="Kalinowski J."/>
            <person name="Ruckert C."/>
        </authorList>
    </citation>
    <scope>NUCLEOTIDE SEQUENCE</scope>
    <source>
        <strain evidence="12">CGMCC 1.15725</strain>
    </source>
</reference>
<dbReference type="InterPro" id="IPR000983">
    <property type="entry name" value="Bac_GSPG_pilin"/>
</dbReference>
<name>A0A8J2YVA5_9PROT</name>
<dbReference type="InterPro" id="IPR013545">
    <property type="entry name" value="T2SS_protein-GspG_C"/>
</dbReference>
<keyword evidence="8 10" id="KW-1133">Transmembrane helix</keyword>
<organism evidence="12 13">
    <name type="scientific">Aliidongia dinghuensis</name>
    <dbReference type="NCBI Taxonomy" id="1867774"/>
    <lineage>
        <taxon>Bacteria</taxon>
        <taxon>Pseudomonadati</taxon>
        <taxon>Pseudomonadota</taxon>
        <taxon>Alphaproteobacteria</taxon>
        <taxon>Rhodospirillales</taxon>
        <taxon>Dongiaceae</taxon>
        <taxon>Aliidongia</taxon>
    </lineage>
</organism>
<evidence type="ECO:0000256" key="8">
    <source>
        <dbReference type="ARBA" id="ARBA00022989"/>
    </source>
</evidence>
<evidence type="ECO:0000256" key="3">
    <source>
        <dbReference type="ARBA" id="ARBA00020042"/>
    </source>
</evidence>
<comment type="similarity">
    <text evidence="2">Belongs to the GSP G family.</text>
</comment>
<dbReference type="GO" id="GO:0015628">
    <property type="term" value="P:protein secretion by the type II secretion system"/>
    <property type="evidence" value="ECO:0007669"/>
    <property type="project" value="InterPro"/>
</dbReference>
<keyword evidence="9 10" id="KW-0472">Membrane</keyword>
<keyword evidence="7 10" id="KW-0812">Transmembrane</keyword>